<sequence length="324" mass="37040">MERLWNENIKRGKKALPMKAFARHYGLGEDRVRRELQRGFTGVLLKDKVHGGWIYPEYSALLGQSEASKRQANKGPRSVVTNRFADELVEDLKKGLSVASCIHRLEGDGWVDLPSQRTVYYHLKEGVIILPKGRLRYRPRKTKRRHIPKRGKVLPNRRSIEERPAEINNRERMGDWEMDCIESGRSGKGGLLVLIDRRTRYTVLGLLPSLTQTSVNRALRRLVAEGTFPALKSITTDNGKEFLDQRKLEKILGVPVYYTHAYSSYEKGSVEQNNGIIRFWWKKGTDFSRVSHREVADVQHLANSISRTVSLKGLTAYEAISALS</sequence>
<dbReference type="InterPro" id="IPR051917">
    <property type="entry name" value="Transposase-Integrase"/>
</dbReference>
<dbReference type="Pfam" id="PF00665">
    <property type="entry name" value="rve"/>
    <property type="match status" value="1"/>
</dbReference>
<dbReference type="AlphaFoldDB" id="A0A9D1NNJ4"/>
<dbReference type="PANTHER" id="PTHR10948:SF23">
    <property type="entry name" value="TRANSPOSASE INSI FOR INSERTION SEQUENCE ELEMENT IS30A-RELATED"/>
    <property type="match status" value="1"/>
</dbReference>
<dbReference type="GO" id="GO:0032196">
    <property type="term" value="P:transposition"/>
    <property type="evidence" value="ECO:0007669"/>
    <property type="project" value="TreeGrafter"/>
</dbReference>
<gene>
    <name evidence="2" type="ORF">IAC79_07385</name>
</gene>
<evidence type="ECO:0000313" key="2">
    <source>
        <dbReference type="EMBL" id="HIV09917.1"/>
    </source>
</evidence>
<dbReference type="GO" id="GO:0004803">
    <property type="term" value="F:transposase activity"/>
    <property type="evidence" value="ECO:0007669"/>
    <property type="project" value="TreeGrafter"/>
</dbReference>
<dbReference type="InterPro" id="IPR001584">
    <property type="entry name" value="Integrase_cat-core"/>
</dbReference>
<protein>
    <submittedName>
        <fullName evidence="2">IS30 family transposase</fullName>
    </submittedName>
</protein>
<dbReference type="InterPro" id="IPR012337">
    <property type="entry name" value="RNaseH-like_sf"/>
</dbReference>
<comment type="caution">
    <text evidence="2">The sequence shown here is derived from an EMBL/GenBank/DDBJ whole genome shotgun (WGS) entry which is preliminary data.</text>
</comment>
<dbReference type="GO" id="GO:0015074">
    <property type="term" value="P:DNA integration"/>
    <property type="evidence" value="ECO:0007669"/>
    <property type="project" value="InterPro"/>
</dbReference>
<organism evidence="2 3">
    <name type="scientific">Candidatus Spyradenecus faecavium</name>
    <dbReference type="NCBI Taxonomy" id="2840947"/>
    <lineage>
        <taxon>Bacteria</taxon>
        <taxon>Pseudomonadati</taxon>
        <taxon>Lentisphaerota</taxon>
        <taxon>Lentisphaeria</taxon>
        <taxon>Lentisphaerales</taxon>
        <taxon>Lentisphaeraceae</taxon>
        <taxon>Lentisphaeraceae incertae sedis</taxon>
        <taxon>Candidatus Spyradenecus</taxon>
    </lineage>
</organism>
<evidence type="ECO:0000313" key="3">
    <source>
        <dbReference type="Proteomes" id="UP000886845"/>
    </source>
</evidence>
<reference evidence="2" key="2">
    <citation type="journal article" date="2021" name="PeerJ">
        <title>Extensive microbial diversity within the chicken gut microbiome revealed by metagenomics and culture.</title>
        <authorList>
            <person name="Gilroy R."/>
            <person name="Ravi A."/>
            <person name="Getino M."/>
            <person name="Pursley I."/>
            <person name="Horton D.L."/>
            <person name="Alikhan N.F."/>
            <person name="Baker D."/>
            <person name="Gharbi K."/>
            <person name="Hall N."/>
            <person name="Watson M."/>
            <person name="Adriaenssens E.M."/>
            <person name="Foster-Nyarko E."/>
            <person name="Jarju S."/>
            <person name="Secka A."/>
            <person name="Antonio M."/>
            <person name="Oren A."/>
            <person name="Chaudhuri R.R."/>
            <person name="La Ragione R."/>
            <person name="Hildebrand F."/>
            <person name="Pallen M.J."/>
        </authorList>
    </citation>
    <scope>NUCLEOTIDE SEQUENCE</scope>
    <source>
        <strain evidence="2">35461</strain>
    </source>
</reference>
<name>A0A9D1NNJ4_9BACT</name>
<dbReference type="GO" id="GO:0005829">
    <property type="term" value="C:cytosol"/>
    <property type="evidence" value="ECO:0007669"/>
    <property type="project" value="TreeGrafter"/>
</dbReference>
<accession>A0A9D1NNJ4</accession>
<proteinExistence type="predicted"/>
<dbReference type="Gene3D" id="3.30.420.10">
    <property type="entry name" value="Ribonuclease H-like superfamily/Ribonuclease H"/>
    <property type="match status" value="1"/>
</dbReference>
<dbReference type="SUPFAM" id="SSF53098">
    <property type="entry name" value="Ribonuclease H-like"/>
    <property type="match status" value="1"/>
</dbReference>
<feature type="domain" description="Integrase catalytic" evidence="1">
    <location>
        <begin position="160"/>
        <end position="324"/>
    </location>
</feature>
<dbReference type="InterPro" id="IPR053392">
    <property type="entry name" value="Transposase_IS30-like"/>
</dbReference>
<dbReference type="Proteomes" id="UP000886845">
    <property type="component" value="Unassembled WGS sequence"/>
</dbReference>
<dbReference type="PROSITE" id="PS50994">
    <property type="entry name" value="INTEGRASE"/>
    <property type="match status" value="1"/>
</dbReference>
<evidence type="ECO:0000259" key="1">
    <source>
        <dbReference type="PROSITE" id="PS50994"/>
    </source>
</evidence>
<dbReference type="EMBL" id="DVOR01000233">
    <property type="protein sequence ID" value="HIV09917.1"/>
    <property type="molecule type" value="Genomic_DNA"/>
</dbReference>
<dbReference type="PANTHER" id="PTHR10948">
    <property type="entry name" value="TRANSPOSASE"/>
    <property type="match status" value="1"/>
</dbReference>
<dbReference type="NCBIfam" id="NF033563">
    <property type="entry name" value="transpos_IS30"/>
    <property type="match status" value="1"/>
</dbReference>
<dbReference type="InterPro" id="IPR036397">
    <property type="entry name" value="RNaseH_sf"/>
</dbReference>
<reference evidence="2" key="1">
    <citation type="submission" date="2020-10" db="EMBL/GenBank/DDBJ databases">
        <authorList>
            <person name="Gilroy R."/>
        </authorList>
    </citation>
    <scope>NUCLEOTIDE SEQUENCE</scope>
    <source>
        <strain evidence="2">35461</strain>
    </source>
</reference>
<dbReference type="GO" id="GO:0003676">
    <property type="term" value="F:nucleic acid binding"/>
    <property type="evidence" value="ECO:0007669"/>
    <property type="project" value="InterPro"/>
</dbReference>